<comment type="caution">
    <text evidence="14">The sequence shown here is derived from an EMBL/GenBank/DDBJ whole genome shotgun (WGS) entry which is preliminary data.</text>
</comment>
<dbReference type="Proteomes" id="UP000808349">
    <property type="component" value="Unassembled WGS sequence"/>
</dbReference>
<name>A0A9D7S7Y2_9BACT</name>
<evidence type="ECO:0000313" key="15">
    <source>
        <dbReference type="Proteomes" id="UP000808349"/>
    </source>
</evidence>
<dbReference type="Pfam" id="PF13715">
    <property type="entry name" value="CarbopepD_reg_2"/>
    <property type="match status" value="1"/>
</dbReference>
<evidence type="ECO:0000256" key="4">
    <source>
        <dbReference type="ARBA" id="ARBA00022692"/>
    </source>
</evidence>
<feature type="domain" description="TonB-dependent receptor-like beta-barrel" evidence="12">
    <location>
        <begin position="286"/>
        <end position="747"/>
    </location>
</feature>
<gene>
    <name evidence="14" type="ORF">IPO85_08840</name>
</gene>
<sequence>MKTTKIFISIIVMFSFMEQIEGQATIQGKITDAENGLPLGGVIIQINSQGTTSLPDGSYLIAIDSGAHEILFNYPGYEVLRKKIDALNLTQLTINVSLKEANIILQTAVISTSKYEVPISESTISIDVLKPITPEKLNSTSIQQVLDRVPGVQIIDGQANIRGGSGFSYGAGSRVMLIMDDLPFLQPDAGFPNWDDIPLEQVGQIEILKGAASSLYGSAAMNGVIHFRTISPTIEPYTAISLIPKIYFKPKTNNEWWGNEGSEHTTPGEMAISFIRRQKLGKWDYNLGGYYINKTGYNKGHNNEFGRFNALLRRRINDRFLVTLGLNLNQGMSSSYFYWKDKGLFVGDTTSFSHSKKLRFTLDPSLQYFTSKHYKHKLLSRWMHIENGSDNNQSNKSENLFLDYQIHKLFEKSQFNFSAGMVCNYSYTNSKLFSDTLIRSLNLAPYMQLEKKLLNRLTISGGVRFEYYRLNGPELVGNKIIDNPSIDYRPVYRLGANLKLSPSTFLRCSWGQGFRFPTLAEKYIETNAGVIKITPNANLKSEFGESYELGIKQGIQFGAYKGILDLSVFASKYQDMMEFTLIFVNFSPKFQSQNVGDTYIRGLELSSQGVVEVNHHKFLVNGGYTYLIPLFQEWDLTGKELSINATSGATRAQLNAFASSSNINILKYRNKHLFRLDIEYNYHSFFVGVNFNYASHTIAVDQLFEREAFFKGIKSYRDEHNTGYRIYDTRIGYQFSKITAQININNLTNEDYSIRPGLMEGPRNISARLTWKM</sequence>
<keyword evidence="5" id="KW-0732">Signal</keyword>
<evidence type="ECO:0000256" key="2">
    <source>
        <dbReference type="ARBA" id="ARBA00022448"/>
    </source>
</evidence>
<evidence type="ECO:0000256" key="9">
    <source>
        <dbReference type="ARBA" id="ARBA00023237"/>
    </source>
</evidence>
<dbReference type="PANTHER" id="PTHR30069">
    <property type="entry name" value="TONB-DEPENDENT OUTER MEMBRANE RECEPTOR"/>
    <property type="match status" value="1"/>
</dbReference>
<keyword evidence="7 10" id="KW-0472">Membrane</keyword>
<dbReference type="InterPro" id="IPR037066">
    <property type="entry name" value="Plug_dom_sf"/>
</dbReference>
<protein>
    <submittedName>
        <fullName evidence="14">TonB-dependent receptor</fullName>
    </submittedName>
</protein>
<dbReference type="GO" id="GO:0044718">
    <property type="term" value="P:siderophore transmembrane transport"/>
    <property type="evidence" value="ECO:0007669"/>
    <property type="project" value="TreeGrafter"/>
</dbReference>
<evidence type="ECO:0000259" key="12">
    <source>
        <dbReference type="Pfam" id="PF00593"/>
    </source>
</evidence>
<dbReference type="EMBL" id="JADKFW010000005">
    <property type="protein sequence ID" value="MBK9717602.1"/>
    <property type="molecule type" value="Genomic_DNA"/>
</dbReference>
<dbReference type="InterPro" id="IPR000531">
    <property type="entry name" value="Beta-barrel_TonB"/>
</dbReference>
<dbReference type="Gene3D" id="2.170.130.10">
    <property type="entry name" value="TonB-dependent receptor, plug domain"/>
    <property type="match status" value="1"/>
</dbReference>
<dbReference type="Gene3D" id="2.60.40.1120">
    <property type="entry name" value="Carboxypeptidase-like, regulatory domain"/>
    <property type="match status" value="1"/>
</dbReference>
<evidence type="ECO:0000256" key="1">
    <source>
        <dbReference type="ARBA" id="ARBA00004571"/>
    </source>
</evidence>
<evidence type="ECO:0000259" key="13">
    <source>
        <dbReference type="Pfam" id="PF07715"/>
    </source>
</evidence>
<accession>A0A9D7S7Y2</accession>
<evidence type="ECO:0000256" key="7">
    <source>
        <dbReference type="ARBA" id="ARBA00023136"/>
    </source>
</evidence>
<dbReference type="GO" id="GO:0009279">
    <property type="term" value="C:cell outer membrane"/>
    <property type="evidence" value="ECO:0007669"/>
    <property type="project" value="UniProtKB-SubCell"/>
</dbReference>
<evidence type="ECO:0000256" key="8">
    <source>
        <dbReference type="ARBA" id="ARBA00023170"/>
    </source>
</evidence>
<feature type="domain" description="TonB-dependent receptor plug" evidence="13">
    <location>
        <begin position="119"/>
        <end position="224"/>
    </location>
</feature>
<dbReference type="SUPFAM" id="SSF56935">
    <property type="entry name" value="Porins"/>
    <property type="match status" value="1"/>
</dbReference>
<comment type="subcellular location">
    <subcellularLocation>
        <location evidence="1 10">Cell outer membrane</location>
        <topology evidence="1 10">Multi-pass membrane protein</topology>
    </subcellularLocation>
</comment>
<comment type="similarity">
    <text evidence="10 11">Belongs to the TonB-dependent receptor family.</text>
</comment>
<dbReference type="PROSITE" id="PS52016">
    <property type="entry name" value="TONB_DEPENDENT_REC_3"/>
    <property type="match status" value="1"/>
</dbReference>
<dbReference type="SUPFAM" id="SSF49464">
    <property type="entry name" value="Carboxypeptidase regulatory domain-like"/>
    <property type="match status" value="1"/>
</dbReference>
<keyword evidence="3 10" id="KW-1134">Transmembrane beta strand</keyword>
<dbReference type="Pfam" id="PF00593">
    <property type="entry name" value="TonB_dep_Rec_b-barrel"/>
    <property type="match status" value="1"/>
</dbReference>
<evidence type="ECO:0000256" key="3">
    <source>
        <dbReference type="ARBA" id="ARBA00022452"/>
    </source>
</evidence>
<dbReference type="AlphaFoldDB" id="A0A9D7S7Y2"/>
<organism evidence="14 15">
    <name type="scientific">Candidatus Defluviibacterium haderslevense</name>
    <dbReference type="NCBI Taxonomy" id="2981993"/>
    <lineage>
        <taxon>Bacteria</taxon>
        <taxon>Pseudomonadati</taxon>
        <taxon>Bacteroidota</taxon>
        <taxon>Saprospiria</taxon>
        <taxon>Saprospirales</taxon>
        <taxon>Saprospiraceae</taxon>
        <taxon>Candidatus Defluviibacterium</taxon>
    </lineage>
</organism>
<evidence type="ECO:0000313" key="14">
    <source>
        <dbReference type="EMBL" id="MBK9717602.1"/>
    </source>
</evidence>
<reference evidence="14 15" key="1">
    <citation type="submission" date="2020-10" db="EMBL/GenBank/DDBJ databases">
        <title>Connecting structure to function with the recovery of over 1000 high-quality activated sludge metagenome-assembled genomes encoding full-length rRNA genes using long-read sequencing.</title>
        <authorList>
            <person name="Singleton C.M."/>
            <person name="Petriglieri F."/>
            <person name="Kristensen J.M."/>
            <person name="Kirkegaard R.H."/>
            <person name="Michaelsen T.Y."/>
            <person name="Andersen M.H."/>
            <person name="Karst S.M."/>
            <person name="Dueholm M.S."/>
            <person name="Nielsen P.H."/>
            <person name="Albertsen M."/>
        </authorList>
    </citation>
    <scope>NUCLEOTIDE SEQUENCE [LARGE SCALE GENOMIC DNA]</scope>
    <source>
        <strain evidence="14">Ribe_18-Q3-R11-54_BAT3C.373</strain>
    </source>
</reference>
<keyword evidence="6 11" id="KW-0798">TonB box</keyword>
<evidence type="ECO:0000256" key="6">
    <source>
        <dbReference type="ARBA" id="ARBA00023077"/>
    </source>
</evidence>
<dbReference type="Gene3D" id="2.40.170.20">
    <property type="entry name" value="TonB-dependent receptor, beta-barrel domain"/>
    <property type="match status" value="1"/>
</dbReference>
<dbReference type="Pfam" id="PF07715">
    <property type="entry name" value="Plug"/>
    <property type="match status" value="1"/>
</dbReference>
<dbReference type="InterPro" id="IPR012910">
    <property type="entry name" value="Plug_dom"/>
</dbReference>
<keyword evidence="2 10" id="KW-0813">Transport</keyword>
<keyword evidence="8 14" id="KW-0675">Receptor</keyword>
<keyword evidence="4 10" id="KW-0812">Transmembrane</keyword>
<dbReference type="PANTHER" id="PTHR30069:SF29">
    <property type="entry name" value="HEMOGLOBIN AND HEMOGLOBIN-HAPTOGLOBIN-BINDING PROTEIN 1-RELATED"/>
    <property type="match status" value="1"/>
</dbReference>
<dbReference type="InterPro" id="IPR036942">
    <property type="entry name" value="Beta-barrel_TonB_sf"/>
</dbReference>
<evidence type="ECO:0000256" key="11">
    <source>
        <dbReference type="RuleBase" id="RU003357"/>
    </source>
</evidence>
<dbReference type="InterPro" id="IPR039426">
    <property type="entry name" value="TonB-dep_rcpt-like"/>
</dbReference>
<dbReference type="GO" id="GO:0015344">
    <property type="term" value="F:siderophore uptake transmembrane transporter activity"/>
    <property type="evidence" value="ECO:0007669"/>
    <property type="project" value="TreeGrafter"/>
</dbReference>
<dbReference type="InterPro" id="IPR008969">
    <property type="entry name" value="CarboxyPept-like_regulatory"/>
</dbReference>
<keyword evidence="9 10" id="KW-0998">Cell outer membrane</keyword>
<evidence type="ECO:0000256" key="10">
    <source>
        <dbReference type="PROSITE-ProRule" id="PRU01360"/>
    </source>
</evidence>
<proteinExistence type="inferred from homology"/>
<evidence type="ECO:0000256" key="5">
    <source>
        <dbReference type="ARBA" id="ARBA00022729"/>
    </source>
</evidence>